<dbReference type="PROSITE" id="PS00166">
    <property type="entry name" value="ENOYL_COA_HYDRATASE"/>
    <property type="match status" value="1"/>
</dbReference>
<name>A0ABS7PW83_9SPHN</name>
<dbReference type="Pfam" id="PF00378">
    <property type="entry name" value="ECH_1"/>
    <property type="match status" value="1"/>
</dbReference>
<comment type="similarity">
    <text evidence="1 4">Belongs to the enoyl-CoA hydratase/isomerase family.</text>
</comment>
<comment type="caution">
    <text evidence="5">The sequence shown here is derived from an EMBL/GenBank/DDBJ whole genome shotgun (WGS) entry which is preliminary data.</text>
</comment>
<evidence type="ECO:0000256" key="2">
    <source>
        <dbReference type="ARBA" id="ARBA00023098"/>
    </source>
</evidence>
<gene>
    <name evidence="5" type="ORF">K7G82_25185</name>
</gene>
<keyword evidence="6" id="KW-1185">Reference proteome</keyword>
<accession>A0ABS7PW83</accession>
<dbReference type="Proteomes" id="UP000706039">
    <property type="component" value="Unassembled WGS sequence"/>
</dbReference>
<dbReference type="Gene3D" id="3.90.226.10">
    <property type="entry name" value="2-enoyl-CoA Hydratase, Chain A, domain 1"/>
    <property type="match status" value="1"/>
</dbReference>
<evidence type="ECO:0000256" key="3">
    <source>
        <dbReference type="ARBA" id="ARBA00023239"/>
    </source>
</evidence>
<evidence type="ECO:0000313" key="5">
    <source>
        <dbReference type="EMBL" id="MBY8825620.1"/>
    </source>
</evidence>
<evidence type="ECO:0000313" key="6">
    <source>
        <dbReference type="Proteomes" id="UP000706039"/>
    </source>
</evidence>
<keyword evidence="3" id="KW-0456">Lyase</keyword>
<dbReference type="InterPro" id="IPR029045">
    <property type="entry name" value="ClpP/crotonase-like_dom_sf"/>
</dbReference>
<dbReference type="CDD" id="cd06558">
    <property type="entry name" value="crotonase-like"/>
    <property type="match status" value="1"/>
</dbReference>
<sequence>MAIDVQADGQEAEVLFERIGDHVVLLTLNRPGAHNAVNGALARQLGEYTMRIEADPSIRVAILAARGKSFCAGVDLKVVAAGRVDELMPFGAGFAGFVYAPRAKPWIAAVHGGAFGGGMELALACDMIVAGENAVFALPEVKRGLIAGAGGCHRIARALPRALAIEMVVTGERLSAERACAFGLANRLVPAGQEITAAVEIAQAIAGNAPSSVRESLRVTRLAADRDETAVLAAQEEAIANVLASPNAREGARAFIEKRAPAWLD</sequence>
<reference evidence="5 6" key="1">
    <citation type="submission" date="2021-08" db="EMBL/GenBank/DDBJ databases">
        <authorList>
            <person name="Tuo L."/>
        </authorList>
    </citation>
    <scope>NUCLEOTIDE SEQUENCE [LARGE SCALE GENOMIC DNA]</scope>
    <source>
        <strain evidence="5 6">JCM 31229</strain>
    </source>
</reference>
<keyword evidence="2" id="KW-0443">Lipid metabolism</keyword>
<dbReference type="PANTHER" id="PTHR11941:SF169">
    <property type="entry name" value="(7AS)-7A-METHYL-1,5-DIOXO-2,3,5,6,7,7A-HEXAHYDRO-1H-INDENE-CARBOXYL-COA HYDROLASE"/>
    <property type="match status" value="1"/>
</dbReference>
<dbReference type="RefSeq" id="WP_222992713.1">
    <property type="nucleotide sequence ID" value="NZ_JAINVV010000012.1"/>
</dbReference>
<dbReference type="SUPFAM" id="SSF52096">
    <property type="entry name" value="ClpP/crotonase"/>
    <property type="match status" value="1"/>
</dbReference>
<evidence type="ECO:0000256" key="4">
    <source>
        <dbReference type="RuleBase" id="RU003707"/>
    </source>
</evidence>
<proteinExistence type="inferred from homology"/>
<dbReference type="EMBL" id="JAINVV010000012">
    <property type="protein sequence ID" value="MBY8825620.1"/>
    <property type="molecule type" value="Genomic_DNA"/>
</dbReference>
<dbReference type="PANTHER" id="PTHR11941">
    <property type="entry name" value="ENOYL-COA HYDRATASE-RELATED"/>
    <property type="match status" value="1"/>
</dbReference>
<dbReference type="InterPro" id="IPR018376">
    <property type="entry name" value="Enoyl-CoA_hyd/isom_CS"/>
</dbReference>
<organism evidence="5 6">
    <name type="scientific">Sphingomonas colocasiae</name>
    <dbReference type="NCBI Taxonomy" id="1848973"/>
    <lineage>
        <taxon>Bacteria</taxon>
        <taxon>Pseudomonadati</taxon>
        <taxon>Pseudomonadota</taxon>
        <taxon>Alphaproteobacteria</taxon>
        <taxon>Sphingomonadales</taxon>
        <taxon>Sphingomonadaceae</taxon>
        <taxon>Sphingomonas</taxon>
    </lineage>
</organism>
<dbReference type="InterPro" id="IPR001753">
    <property type="entry name" value="Enoyl-CoA_hydra/iso"/>
</dbReference>
<evidence type="ECO:0000256" key="1">
    <source>
        <dbReference type="ARBA" id="ARBA00005254"/>
    </source>
</evidence>
<dbReference type="InterPro" id="IPR014748">
    <property type="entry name" value="Enoyl-CoA_hydra_C"/>
</dbReference>
<dbReference type="Gene3D" id="1.10.12.10">
    <property type="entry name" value="Lyase 2-enoyl-coa Hydratase, Chain A, domain 2"/>
    <property type="match status" value="1"/>
</dbReference>
<protein>
    <submittedName>
        <fullName evidence="5">Enoyl-CoA hydratase/isomerase family protein</fullName>
    </submittedName>
</protein>